<comment type="caution">
    <text evidence="9">The sequence shown here is derived from an EMBL/GenBank/DDBJ whole genome shotgun (WGS) entry which is preliminary data.</text>
</comment>
<evidence type="ECO:0000256" key="4">
    <source>
        <dbReference type="ARBA" id="ARBA00022692"/>
    </source>
</evidence>
<dbReference type="OrthoDB" id="9789291at2"/>
<dbReference type="AlphaFoldDB" id="A0A1G9HAF9"/>
<dbReference type="GO" id="GO:0004190">
    <property type="term" value="F:aspartic-type endopeptidase activity"/>
    <property type="evidence" value="ECO:0007669"/>
    <property type="project" value="InterPro"/>
</dbReference>
<dbReference type="GO" id="GO:0005886">
    <property type="term" value="C:plasma membrane"/>
    <property type="evidence" value="ECO:0007669"/>
    <property type="project" value="UniProtKB-SubCell"/>
</dbReference>
<dbReference type="Proteomes" id="UP000286288">
    <property type="component" value="Unassembled WGS sequence"/>
</dbReference>
<evidence type="ECO:0000256" key="1">
    <source>
        <dbReference type="ARBA" id="ARBA00004651"/>
    </source>
</evidence>
<dbReference type="EMBL" id="QRMZ01000018">
    <property type="protein sequence ID" value="RHK05524.1"/>
    <property type="molecule type" value="Genomic_DNA"/>
</dbReference>
<dbReference type="GeneID" id="91575658"/>
<dbReference type="GO" id="GO:0006465">
    <property type="term" value="P:signal peptide processing"/>
    <property type="evidence" value="ECO:0007669"/>
    <property type="project" value="TreeGrafter"/>
</dbReference>
<name>A0A1G9HAF9_ENTCA</name>
<evidence type="ECO:0000259" key="8">
    <source>
        <dbReference type="Pfam" id="PF06750"/>
    </source>
</evidence>
<accession>A0A1G9HAF9</accession>
<evidence type="ECO:0000256" key="6">
    <source>
        <dbReference type="ARBA" id="ARBA00023136"/>
    </source>
</evidence>
<keyword evidence="6" id="KW-0472">Membrane</keyword>
<dbReference type="PANTHER" id="PTHR30487">
    <property type="entry name" value="TYPE 4 PREPILIN-LIKE PROTEINS LEADER PEPTIDE-PROCESSING ENZYME"/>
    <property type="match status" value="1"/>
</dbReference>
<dbReference type="PANTHER" id="PTHR30487:SF0">
    <property type="entry name" value="PREPILIN LEADER PEPTIDASE_N-METHYLTRANSFERASE-RELATED"/>
    <property type="match status" value="1"/>
</dbReference>
<evidence type="ECO:0000313" key="9">
    <source>
        <dbReference type="EMBL" id="RHK05524.1"/>
    </source>
</evidence>
<evidence type="ECO:0000259" key="7">
    <source>
        <dbReference type="Pfam" id="PF01478"/>
    </source>
</evidence>
<organism evidence="9 10">
    <name type="scientific">Enterococcus casseliflavus</name>
    <name type="common">Enterococcus flavescens</name>
    <dbReference type="NCBI Taxonomy" id="37734"/>
    <lineage>
        <taxon>Bacteria</taxon>
        <taxon>Bacillati</taxon>
        <taxon>Bacillota</taxon>
        <taxon>Bacilli</taxon>
        <taxon>Lactobacillales</taxon>
        <taxon>Enterococcaceae</taxon>
        <taxon>Enterococcus</taxon>
    </lineage>
</organism>
<dbReference type="Pfam" id="PF01478">
    <property type="entry name" value="Peptidase_A24"/>
    <property type="match status" value="1"/>
</dbReference>
<evidence type="ECO:0000256" key="3">
    <source>
        <dbReference type="ARBA" id="ARBA00022475"/>
    </source>
</evidence>
<keyword evidence="3" id="KW-1003">Cell membrane</keyword>
<gene>
    <name evidence="9" type="ORF">DW084_13145</name>
</gene>
<dbReference type="InterPro" id="IPR010627">
    <property type="entry name" value="Prepilin_pept_A24_N"/>
</dbReference>
<sequence length="250" mass="27814">MNEILQQIPMGLIIGYLFIIGMCLGSFFLVVGWRVPKKESLLTRSHCDDCQQTLGARDLIPVLSYLILKGKCRKCQKKIPLIAFLYEVLIGMLFTGTTLLFWGTAEVIAAWCLLALLAIISASDIFYQLIPNKVLAPFFAGGIGLRLIQPQNEFWWYWLVGFFAGFLPLYLLAELSKKGMGGGDIKLFAVLGVYIGPVQVLTVLFVASCLAVIFYVIQMLRGKVKSRYIAFGPFIAIATGMVYLGSGWFL</sequence>
<feature type="domain" description="Prepilin peptidase A24 N-terminal" evidence="8">
    <location>
        <begin position="19"/>
        <end position="98"/>
    </location>
</feature>
<proteinExistence type="inferred from homology"/>
<feature type="domain" description="Prepilin type IV endopeptidase peptidase" evidence="7">
    <location>
        <begin position="112"/>
        <end position="215"/>
    </location>
</feature>
<dbReference type="Pfam" id="PF06750">
    <property type="entry name" value="A24_N_bact"/>
    <property type="match status" value="1"/>
</dbReference>
<evidence type="ECO:0000313" key="10">
    <source>
        <dbReference type="Proteomes" id="UP000286288"/>
    </source>
</evidence>
<comment type="subcellular location">
    <subcellularLocation>
        <location evidence="1">Cell membrane</location>
        <topology evidence="1">Multi-pass membrane protein</topology>
    </subcellularLocation>
</comment>
<evidence type="ECO:0000256" key="2">
    <source>
        <dbReference type="ARBA" id="ARBA00005801"/>
    </source>
</evidence>
<dbReference type="InterPro" id="IPR000045">
    <property type="entry name" value="Prepilin_IV_endopep_pep"/>
</dbReference>
<comment type="similarity">
    <text evidence="2">Belongs to the peptidase A24 family.</text>
</comment>
<reference evidence="9 10" key="1">
    <citation type="submission" date="2018-08" db="EMBL/GenBank/DDBJ databases">
        <title>A genome reference for cultivated species of the human gut microbiota.</title>
        <authorList>
            <person name="Zou Y."/>
            <person name="Xue W."/>
            <person name="Luo G."/>
        </authorList>
    </citation>
    <scope>NUCLEOTIDE SEQUENCE [LARGE SCALE GENOMIC DNA]</scope>
    <source>
        <strain evidence="9 10">AF48-16</strain>
    </source>
</reference>
<keyword evidence="5" id="KW-1133">Transmembrane helix</keyword>
<dbReference type="InterPro" id="IPR050882">
    <property type="entry name" value="Prepilin_peptidase/N-MTase"/>
</dbReference>
<keyword evidence="4" id="KW-0812">Transmembrane</keyword>
<evidence type="ECO:0000256" key="5">
    <source>
        <dbReference type="ARBA" id="ARBA00022989"/>
    </source>
</evidence>
<protein>
    <submittedName>
        <fullName evidence="9">Prepilin peptidase</fullName>
    </submittedName>
</protein>
<dbReference type="RefSeq" id="WP_008378680.1">
    <property type="nucleotide sequence ID" value="NZ_FNFS01000025.1"/>
</dbReference>
<dbReference type="Gene3D" id="1.20.120.1220">
    <property type="match status" value="1"/>
</dbReference>